<keyword evidence="3" id="KW-1185">Reference proteome</keyword>
<name>A0A6N7KJL0_9ACTN</name>
<protein>
    <submittedName>
        <fullName evidence="2">Uncharacterized protein</fullName>
    </submittedName>
</protein>
<organism evidence="2 3">
    <name type="scientific">Streptomyces kaniharaensis</name>
    <dbReference type="NCBI Taxonomy" id="212423"/>
    <lineage>
        <taxon>Bacteria</taxon>
        <taxon>Bacillati</taxon>
        <taxon>Actinomycetota</taxon>
        <taxon>Actinomycetes</taxon>
        <taxon>Kitasatosporales</taxon>
        <taxon>Streptomycetaceae</taxon>
        <taxon>Streptomyces</taxon>
    </lineage>
</organism>
<dbReference type="RefSeq" id="WP_153460197.1">
    <property type="nucleotide sequence ID" value="NZ_WBOF01000001.1"/>
</dbReference>
<feature type="region of interest" description="Disordered" evidence="1">
    <location>
        <begin position="114"/>
        <end position="133"/>
    </location>
</feature>
<reference evidence="2 3" key="1">
    <citation type="submission" date="2019-09" db="EMBL/GenBank/DDBJ databases">
        <title>Genome Sequences of Streptomyces kaniharaensis ATCC 21070.</title>
        <authorList>
            <person name="Zhu W."/>
            <person name="De Crecy-Lagard V."/>
            <person name="Richards N.G."/>
        </authorList>
    </citation>
    <scope>NUCLEOTIDE SEQUENCE [LARGE SCALE GENOMIC DNA]</scope>
    <source>
        <strain evidence="2 3">SF-557</strain>
    </source>
</reference>
<sequence length="714" mass="75816">MVSFKELGEADISGVTEAAEAWTGVAKALASLDGRVGKDLTTTAQRAGWRGLAAETAATAMRGIDTDVKQASAVATALAAIMSTAAEEFTAARNDLIAALYDAKVEQMTITPRGEVRWPPMPGSRNDPDAADAARKYHAEMKARAEAIAARIAAAADKATAADQAATAALRSDIGAGTTSFNPCPYGSGDVADANRAKDLMAKCGSLTDEELKRLQDLMKLHAGSRDFSTTLLNGLSHGGRTGPDALLAYAKIYGDLAHGNHDAKGYEDVHGSLSVALATATRDGGMGKDWENNLLAAARRPGGSAAGCNENYTSLTDLMGAKGTFDRGFLNKVGNDLVDFERTGRLRGEQLWGPNWSSVTGAQTDPVRGLMQALSRNPEASKDFFDPGKSRNLDYLLHERKWPNQGFEQNQVDALARTTSRRAFGDALEAATTGRDPHGSQPPVRPHDRVMSQIMDETVKSFAGTGPADKTSLPAGLRRPMADMVADYAADMHEILGKDLYGPAQPDGLTVSRAQLLRVIRGAAEDPGSFAIVHRAATQEIAHRLDGYGPEAFVPDATGGADHRLTAFVHEAGSSLGALDAVYGDVAVDHGEDEKAAQNWREKMNYHLLGTPVNMLPQPLGDIAQRLVDVGTSKYAEGANAVIDAETRSTLSSRFSAGHSQLGAMIDYKAIRFGMGTKAMDESGSVPGQLKESARTFYNTGIDDTYRTVFGRA</sequence>
<accession>A0A6N7KJL0</accession>
<dbReference type="InterPro" id="IPR038332">
    <property type="entry name" value="PPE_sf"/>
</dbReference>
<evidence type="ECO:0000313" key="2">
    <source>
        <dbReference type="EMBL" id="MQS11616.1"/>
    </source>
</evidence>
<gene>
    <name evidence="2" type="ORF">F7Q99_04765</name>
</gene>
<evidence type="ECO:0000313" key="3">
    <source>
        <dbReference type="Proteomes" id="UP000450000"/>
    </source>
</evidence>
<dbReference type="Proteomes" id="UP000450000">
    <property type="component" value="Unassembled WGS sequence"/>
</dbReference>
<evidence type="ECO:0000256" key="1">
    <source>
        <dbReference type="SAM" id="MobiDB-lite"/>
    </source>
</evidence>
<dbReference type="Gene3D" id="1.20.1260.20">
    <property type="entry name" value="PPE superfamily"/>
    <property type="match status" value="1"/>
</dbReference>
<dbReference type="OrthoDB" id="3543532at2"/>
<comment type="caution">
    <text evidence="2">The sequence shown here is derived from an EMBL/GenBank/DDBJ whole genome shotgun (WGS) entry which is preliminary data.</text>
</comment>
<dbReference type="AlphaFoldDB" id="A0A6N7KJL0"/>
<proteinExistence type="predicted"/>
<dbReference type="EMBL" id="WBOF01000001">
    <property type="protein sequence ID" value="MQS11616.1"/>
    <property type="molecule type" value="Genomic_DNA"/>
</dbReference>